<feature type="domain" description="MOSC" evidence="1">
    <location>
        <begin position="126"/>
        <end position="267"/>
    </location>
</feature>
<dbReference type="PANTHER" id="PTHR14237">
    <property type="entry name" value="MOLYBDOPTERIN COFACTOR SULFURASE MOSC"/>
    <property type="match status" value="1"/>
</dbReference>
<evidence type="ECO:0000313" key="2">
    <source>
        <dbReference type="EMBL" id="MBR0561709.1"/>
    </source>
</evidence>
<dbReference type="AlphaFoldDB" id="A0A8J7VRQ3"/>
<reference evidence="2" key="2">
    <citation type="submission" date="2021-04" db="EMBL/GenBank/DDBJ databases">
        <authorList>
            <person name="Karlyshev A.V."/>
        </authorList>
    </citation>
    <scope>NUCLEOTIDE SEQUENCE</scope>
    <source>
        <strain evidence="2">LMG 29479</strain>
    </source>
</reference>
<dbReference type="GO" id="GO:0003824">
    <property type="term" value="F:catalytic activity"/>
    <property type="evidence" value="ECO:0007669"/>
    <property type="project" value="InterPro"/>
</dbReference>
<proteinExistence type="predicted"/>
<dbReference type="Proteomes" id="UP000675747">
    <property type="component" value="Unassembled WGS sequence"/>
</dbReference>
<dbReference type="SUPFAM" id="SSF50800">
    <property type="entry name" value="PK beta-barrel domain-like"/>
    <property type="match status" value="1"/>
</dbReference>
<dbReference type="GO" id="GO:0030151">
    <property type="term" value="F:molybdenum ion binding"/>
    <property type="evidence" value="ECO:0007669"/>
    <property type="project" value="InterPro"/>
</dbReference>
<reference evidence="3 4" key="1">
    <citation type="journal article" date="2021" name="Microbiol. Resour. Announc.">
        <title>Draft Genome Sequence of Coralloluteibacterium stylophorae LMG 29479T.</title>
        <authorList>
            <person name="Karlyshev A.V."/>
            <person name="Kudryashova E.B."/>
            <person name="Ariskina E.V."/>
            <person name="Conroy A.P."/>
            <person name="Abidueva E.Y."/>
        </authorList>
    </citation>
    <scope>NUCLEOTIDE SEQUENCE [LARGE SCALE GENOMIC DNA]</scope>
    <source>
        <strain evidence="3 4">LMG 29479</strain>
    </source>
</reference>
<dbReference type="EMBL" id="JAGQFT010000018">
    <property type="protein sequence ID" value="MBR0561709.1"/>
    <property type="molecule type" value="Genomic_DNA"/>
</dbReference>
<evidence type="ECO:0000259" key="1">
    <source>
        <dbReference type="PROSITE" id="PS51340"/>
    </source>
</evidence>
<gene>
    <name evidence="3" type="ORF">KB893_012615</name>
    <name evidence="2" type="ORF">KB893_04125</name>
</gene>
<dbReference type="Pfam" id="PF03476">
    <property type="entry name" value="MOSC_N"/>
    <property type="match status" value="1"/>
</dbReference>
<keyword evidence="4" id="KW-1185">Reference proteome</keyword>
<evidence type="ECO:0000313" key="4">
    <source>
        <dbReference type="Proteomes" id="UP000675747"/>
    </source>
</evidence>
<sequence length="268" mass="28396">MHLAGIRIHPIKSCAGLDLDAVAIEPRGPEHDRRYMLVDAAGRFVTGRQHGALVGLRPELREGGLRVHAGGDAQLPPLEIGTPAAGARRIAVTVWKDSVQAAHVGADADAWFTQALGVPVRLVCMDAAAHRPVAAGHADSGAEVSFADGFPLLLVSQAAVDALSARVGRAMSMRRFRPNLVIGACPPHAEDGWRRLRIGALEFEAPGPCTRCVFTTVDPDSGLRAADGEPLATLKTYRRGERGITFGINLIARGQGRLRIGDPVEVLG</sequence>
<protein>
    <submittedName>
        <fullName evidence="2">MOSC domain-containing protein</fullName>
    </submittedName>
</protein>
<accession>A0A8J7VRQ3</accession>
<dbReference type="EMBL" id="JAGQFT020000008">
    <property type="protein sequence ID" value="MBS7457973.1"/>
    <property type="molecule type" value="Genomic_DNA"/>
</dbReference>
<dbReference type="RefSeq" id="WP_211925676.1">
    <property type="nucleotide sequence ID" value="NZ_JAGQFT020000008.1"/>
</dbReference>
<dbReference type="GO" id="GO:0030170">
    <property type="term" value="F:pyridoxal phosphate binding"/>
    <property type="evidence" value="ECO:0007669"/>
    <property type="project" value="InterPro"/>
</dbReference>
<dbReference type="InterPro" id="IPR005303">
    <property type="entry name" value="MOCOS_middle"/>
</dbReference>
<name>A0A8J7VRQ3_9GAMM</name>
<dbReference type="Pfam" id="PF03473">
    <property type="entry name" value="MOSC"/>
    <property type="match status" value="1"/>
</dbReference>
<dbReference type="SUPFAM" id="SSF141673">
    <property type="entry name" value="MOSC N-terminal domain-like"/>
    <property type="match status" value="1"/>
</dbReference>
<organism evidence="2">
    <name type="scientific">Coralloluteibacterium stylophorae</name>
    <dbReference type="NCBI Taxonomy" id="1776034"/>
    <lineage>
        <taxon>Bacteria</taxon>
        <taxon>Pseudomonadati</taxon>
        <taxon>Pseudomonadota</taxon>
        <taxon>Gammaproteobacteria</taxon>
        <taxon>Lysobacterales</taxon>
        <taxon>Lysobacteraceae</taxon>
        <taxon>Coralloluteibacterium</taxon>
    </lineage>
</organism>
<evidence type="ECO:0000313" key="3">
    <source>
        <dbReference type="EMBL" id="MBS7457973.1"/>
    </source>
</evidence>
<dbReference type="PROSITE" id="PS51340">
    <property type="entry name" value="MOSC"/>
    <property type="match status" value="1"/>
</dbReference>
<dbReference type="PANTHER" id="PTHR14237:SF19">
    <property type="entry name" value="MITOCHONDRIAL AMIDOXIME REDUCING COMPONENT 1"/>
    <property type="match status" value="1"/>
</dbReference>
<dbReference type="InterPro" id="IPR005302">
    <property type="entry name" value="MoCF_Sase_C"/>
</dbReference>
<comment type="caution">
    <text evidence="2">The sequence shown here is derived from an EMBL/GenBank/DDBJ whole genome shotgun (WGS) entry which is preliminary data.</text>
</comment>
<dbReference type="InterPro" id="IPR011037">
    <property type="entry name" value="Pyrv_Knase-like_insert_dom_sf"/>
</dbReference>